<evidence type="ECO:0000313" key="3">
    <source>
        <dbReference type="Proteomes" id="UP000013526"/>
    </source>
</evidence>
<organism evidence="2 3">
    <name type="scientific">Aeromonas molluscorum 848</name>
    <dbReference type="NCBI Taxonomy" id="1268236"/>
    <lineage>
        <taxon>Bacteria</taxon>
        <taxon>Pseudomonadati</taxon>
        <taxon>Pseudomonadota</taxon>
        <taxon>Gammaproteobacteria</taxon>
        <taxon>Aeromonadales</taxon>
        <taxon>Aeromonadaceae</taxon>
        <taxon>Aeromonas</taxon>
    </lineage>
</organism>
<keyword evidence="3" id="KW-1185">Reference proteome</keyword>
<proteinExistence type="predicted"/>
<evidence type="ECO:0000313" key="2">
    <source>
        <dbReference type="EMBL" id="EOD57094.1"/>
    </source>
</evidence>
<protein>
    <submittedName>
        <fullName evidence="2">Uncharacterized protein</fullName>
    </submittedName>
</protein>
<dbReference type="PATRIC" id="fig|1268236.3.peg.88"/>
<dbReference type="AlphaFoldDB" id="R1HFA4"/>
<feature type="region of interest" description="Disordered" evidence="1">
    <location>
        <begin position="659"/>
        <end position="687"/>
    </location>
</feature>
<evidence type="ECO:0000256" key="1">
    <source>
        <dbReference type="SAM" id="MobiDB-lite"/>
    </source>
</evidence>
<dbReference type="Proteomes" id="UP000013526">
    <property type="component" value="Unassembled WGS sequence"/>
</dbReference>
<name>R1HFA4_9GAMM</name>
<dbReference type="OrthoDB" id="5578873at2"/>
<reference evidence="2 3" key="1">
    <citation type="journal article" date="2013" name="Genome Announc.">
        <title>Draft Genome Sequence of Aeromonas molluscorum Strain 848TT, Isolated from Bivalve Molluscs.</title>
        <authorList>
            <person name="Spataro N."/>
            <person name="Farfan M."/>
            <person name="Albarral V."/>
            <person name="Sanglas A."/>
            <person name="Loren J.G."/>
            <person name="Fuste M.C."/>
            <person name="Bosch E."/>
        </authorList>
    </citation>
    <scope>NUCLEOTIDE SEQUENCE [LARGE SCALE GENOMIC DNA]</scope>
    <source>
        <strain evidence="2 3">848</strain>
    </source>
</reference>
<accession>R1HFA4</accession>
<comment type="caution">
    <text evidence="2">The sequence shown here is derived from an EMBL/GenBank/DDBJ whole genome shotgun (WGS) entry which is preliminary data.</text>
</comment>
<sequence>MNAWLRALLYFLAFLLLFVWMGLGLFDAQRAKDPIANWLSRQTGEPVAIGKLVFNPLHPYTLLAEQVSYGEAVKFDKVYIEVDSIDWLSRDVRLAHLDLIKPSIRWPLPNQLPSLPLRSLIVQDSKIDGLNLISDELKLQGASATLSNWQLLSPGQPVLADLSLNINRLETPKLTLTRLALAGKLQGQVVTTDRLVTQLFDGVAEAAVVLDWPARSLRLQDLKARGLRIELADLGDQPWPLRRVSLDRGDFQHVSLNSLTDEFSLNDFNGELSQFEWQAGTSPSGQLLGSLGDAGRGLFQLENIEGQLSFSGQQINATLKGEGYDGSFDTMFSLDPERQQLRLRQLTLTGMDISLPQGWWQAWQTARPTRLEISQLHFDRLRVLSFDDALPLSLSGWNLNLEQLALDGRHPLALNEQGLLNSDWIELAWDGLSARNGQLALSATPGLWQLSKLSSQLPDEGSLTVSGQWSTQAQPTSSLTLKAVQLDLEQWGKLLHSPLSFAGKADLDLNLQVSLPDWRTSLNGTLSLDARDPFWDKVKLDPLLDEWLAQAAPPGLSQDALWQAMQGGDTPFYQGVLAANIQGGKLQLTRGGASTITHLLALSGGLDLGSERWQLDVGVLNREGCAELIGQWRGPLAAPELAWQFSAGKASCDWQAGVSYPAQGRDTPIHRPPAPSPGKPAAAGSSD</sequence>
<gene>
    <name evidence="2" type="ORF">G113_00425</name>
</gene>
<dbReference type="EMBL" id="AQGQ01000001">
    <property type="protein sequence ID" value="EOD57094.1"/>
    <property type="molecule type" value="Genomic_DNA"/>
</dbReference>
<dbReference type="RefSeq" id="WP_005890775.1">
    <property type="nucleotide sequence ID" value="NZ_AQGQ01000001.1"/>
</dbReference>